<dbReference type="EMBL" id="AGQV01000002">
    <property type="protein sequence ID" value="EHH68683.1"/>
    <property type="molecule type" value="Genomic_DNA"/>
</dbReference>
<evidence type="ECO:0000313" key="1">
    <source>
        <dbReference type="EMBL" id="EHH68683.1"/>
    </source>
</evidence>
<keyword evidence="2" id="KW-1185">Reference proteome</keyword>
<comment type="caution">
    <text evidence="1">The sequence shown here is derived from an EMBL/GenBank/DDBJ whole genome shotgun (WGS) entry which is preliminary data.</text>
</comment>
<evidence type="ECO:0000313" key="2">
    <source>
        <dbReference type="Proteomes" id="UP000004949"/>
    </source>
</evidence>
<accession>G6XIP3</accession>
<proteinExistence type="predicted"/>
<gene>
    <name evidence="1" type="ORF">GMO_14530</name>
</gene>
<sequence>MKWKNWPDRTGSLAGMGKAASREAAFFHVFAWEHCCLAGASWQNCFVSV</sequence>
<name>G6XIP3_9PROT</name>
<dbReference type="Proteomes" id="UP000004949">
    <property type="component" value="Unassembled WGS sequence"/>
</dbReference>
<dbReference type="STRING" id="1088869.GMO_14530"/>
<protein>
    <submittedName>
        <fullName evidence="1">Uncharacterized protein</fullName>
    </submittedName>
</protein>
<dbReference type="AlphaFoldDB" id="G6XIP3"/>
<reference evidence="1 2" key="1">
    <citation type="submission" date="2011-10" db="EMBL/GenBank/DDBJ databases">
        <title>Genome sequence of Gluconobacter morbifer G707, isolated from Drosophila gut.</title>
        <authorList>
            <person name="Lee W.-J."/>
            <person name="Kim E.-K."/>
        </authorList>
    </citation>
    <scope>NUCLEOTIDE SEQUENCE [LARGE SCALE GENOMIC DNA]</scope>
    <source>
        <strain evidence="1 2">G707</strain>
    </source>
</reference>
<organism evidence="1 2">
    <name type="scientific">Gluconobacter morbifer G707</name>
    <dbReference type="NCBI Taxonomy" id="1088869"/>
    <lineage>
        <taxon>Bacteria</taxon>
        <taxon>Pseudomonadati</taxon>
        <taxon>Pseudomonadota</taxon>
        <taxon>Alphaproteobacteria</taxon>
        <taxon>Acetobacterales</taxon>
        <taxon>Acetobacteraceae</taxon>
        <taxon>Gluconobacter</taxon>
    </lineage>
</organism>